<dbReference type="Proteomes" id="UP000000844">
    <property type="component" value="Chromosome"/>
</dbReference>
<keyword evidence="1" id="KW-0732">Signal</keyword>
<gene>
    <name evidence="2" type="ordered locus">Snas_1396</name>
</gene>
<dbReference type="SUPFAM" id="SSF56219">
    <property type="entry name" value="DNase I-like"/>
    <property type="match status" value="1"/>
</dbReference>
<evidence type="ECO:0000256" key="1">
    <source>
        <dbReference type="SAM" id="SignalP"/>
    </source>
</evidence>
<dbReference type="EMBL" id="CP001778">
    <property type="protein sequence ID" value="ADD41103.1"/>
    <property type="molecule type" value="Genomic_DNA"/>
</dbReference>
<dbReference type="OrthoDB" id="4942342at2"/>
<keyword evidence="3" id="KW-1185">Reference proteome</keyword>
<evidence type="ECO:0000313" key="2">
    <source>
        <dbReference type="EMBL" id="ADD41103.1"/>
    </source>
</evidence>
<organism evidence="2 3">
    <name type="scientific">Stackebrandtia nassauensis (strain DSM 44728 / CIP 108903 / NRRL B-16338 / NBRC 102104 / LLR-40K-21)</name>
    <dbReference type="NCBI Taxonomy" id="446470"/>
    <lineage>
        <taxon>Bacteria</taxon>
        <taxon>Bacillati</taxon>
        <taxon>Actinomycetota</taxon>
        <taxon>Actinomycetes</taxon>
        <taxon>Glycomycetales</taxon>
        <taxon>Glycomycetaceae</taxon>
        <taxon>Stackebrandtia</taxon>
    </lineage>
</organism>
<name>D3PV50_STANL</name>
<dbReference type="RefSeq" id="WP_013016674.1">
    <property type="nucleotide sequence ID" value="NC_013947.1"/>
</dbReference>
<dbReference type="KEGG" id="sna:Snas_1396"/>
<dbReference type="AlphaFoldDB" id="D3PV50"/>
<accession>D3PV50</accession>
<feature type="chain" id="PRO_5039592718" description="Endonuclease/exonuclease/phosphatase" evidence="1">
    <location>
        <begin position="29"/>
        <end position="341"/>
    </location>
</feature>
<proteinExistence type="predicted"/>
<dbReference type="Gene3D" id="3.60.10.10">
    <property type="entry name" value="Endonuclease/exonuclease/phosphatase"/>
    <property type="match status" value="1"/>
</dbReference>
<dbReference type="STRING" id="446470.Snas_1396"/>
<sequence length="341" mass="37147">MRKPTWKAALIAAVTVTAAVAISPLALADPARAADDPRHIQVYNENVENLPTANLECHGDWTDLLYYMKVQDHNPDIYLVHQISGKRQLDKLVSKMEKMFGEQYAAKIADPTPKKMKSPCGAPKQYQTNAVIYSTERFSVANADNNTWRAQALNSKGECVNSNQARTQAVKVLLKDRLSGKHVTAASVHWATKRSGGPPCAASNAREIAEELSAKGYGGDLRVVGGDFNYTATSGGTDYRGWYKSINADLGGKLGLRDVVFDKCEKSGELAKCLRANSTNGSGTSRIDFLFAAKPGGVPKVTATHTIGFDEGDAADRQVTGTDRADRRYSDHRAVRARVHY</sequence>
<evidence type="ECO:0008006" key="4">
    <source>
        <dbReference type="Google" id="ProtNLM"/>
    </source>
</evidence>
<feature type="signal peptide" evidence="1">
    <location>
        <begin position="1"/>
        <end position="28"/>
    </location>
</feature>
<reference evidence="2 3" key="1">
    <citation type="journal article" date="2009" name="Stand. Genomic Sci.">
        <title>Complete genome sequence of Stackebrandtia nassauensis type strain (LLR-40K-21).</title>
        <authorList>
            <person name="Munk C."/>
            <person name="Lapidus A."/>
            <person name="Copeland A."/>
            <person name="Jando M."/>
            <person name="Mayilraj S."/>
            <person name="Glavina Del Rio T."/>
            <person name="Nolan M."/>
            <person name="Chen F."/>
            <person name="Lucas S."/>
            <person name="Tice H."/>
            <person name="Cheng J.F."/>
            <person name="Han C."/>
            <person name="Detter J.C."/>
            <person name="Bruce D."/>
            <person name="Goodwin L."/>
            <person name="Chain P."/>
            <person name="Pitluck S."/>
            <person name="Goker M."/>
            <person name="Ovchinikova G."/>
            <person name="Pati A."/>
            <person name="Ivanova N."/>
            <person name="Mavromatis K."/>
            <person name="Chen A."/>
            <person name="Palaniappan K."/>
            <person name="Land M."/>
            <person name="Hauser L."/>
            <person name="Chang Y.J."/>
            <person name="Jeffries C.D."/>
            <person name="Bristow J."/>
            <person name="Eisen J.A."/>
            <person name="Markowitz V."/>
            <person name="Hugenholtz P."/>
            <person name="Kyrpides N.C."/>
            <person name="Klenk H.P."/>
        </authorList>
    </citation>
    <scope>NUCLEOTIDE SEQUENCE [LARGE SCALE GENOMIC DNA]</scope>
    <source>
        <strain evidence="3">DSM 44728 / CIP 108903 / NRRL B-16338 / NBRC 102104 / LLR-40K-21</strain>
    </source>
</reference>
<dbReference type="eggNOG" id="ENOG5033S7D">
    <property type="taxonomic scope" value="Bacteria"/>
</dbReference>
<evidence type="ECO:0000313" key="3">
    <source>
        <dbReference type="Proteomes" id="UP000000844"/>
    </source>
</evidence>
<dbReference type="InterPro" id="IPR036691">
    <property type="entry name" value="Endo/exonu/phosph_ase_sf"/>
</dbReference>
<dbReference type="HOGENOM" id="CLU_813566_0_0_11"/>
<protein>
    <recommendedName>
        <fullName evidence="4">Endonuclease/exonuclease/phosphatase</fullName>
    </recommendedName>
</protein>